<protein>
    <submittedName>
        <fullName evidence="1">ORF23</fullName>
    </submittedName>
</protein>
<dbReference type="EMBL" id="DQ665917">
    <property type="protein sequence ID" value="ABG25787.1"/>
    <property type="molecule type" value="Genomic_DNA"/>
</dbReference>
<dbReference type="GeneID" id="5141323"/>
<evidence type="ECO:0000313" key="2">
    <source>
        <dbReference type="Proteomes" id="UP000011238"/>
    </source>
</evidence>
<dbReference type="KEGG" id="vg:5141323"/>
<reference evidence="2" key="1">
    <citation type="journal article" date="1999" name="J. Cancer Res. Clin. Oncol.">
        <title>Genomic studies of the Lucke tumor herpesvirus (RaHV-1).</title>
        <authorList>
            <person name="Davison A.J."/>
            <person name="Sauerbier W."/>
            <person name="Dolan A."/>
            <person name="Addison C."/>
            <person name="McKinnell R.G."/>
        </authorList>
    </citation>
    <scope>NUCLEOTIDE SEQUENCE [LARGE SCALE GENOMIC DNA]</scope>
    <source>
        <strain evidence="2">McKinnell</strain>
    </source>
</reference>
<dbReference type="Proteomes" id="UP000011238">
    <property type="component" value="Segment"/>
</dbReference>
<organism evidence="2">
    <name type="scientific">Ranid herpesvirus 1</name>
    <name type="common">Lucke tumor herpesvirus</name>
    <dbReference type="NCBI Taxonomy" id="85655"/>
    <lineage>
        <taxon>Viruses</taxon>
        <taxon>Duplodnaviria</taxon>
        <taxon>Heunggongvirae</taxon>
        <taxon>Peploviricota</taxon>
        <taxon>Herviviricetes</taxon>
        <taxon>Herpesvirales</taxon>
        <taxon>Alloherpesviridae</taxon>
        <taxon>Batravirus</taxon>
        <taxon>Batravirus ranidallo1</taxon>
    </lineage>
</organism>
<accession>Q14VT5</accession>
<proteinExistence type="predicted"/>
<dbReference type="RefSeq" id="YP_656678.1">
    <property type="nucleotide sequence ID" value="NC_008211.1"/>
</dbReference>
<reference evidence="1 2" key="2">
    <citation type="journal article" date="2006" name="J. Gen. Virol.">
        <title>Genome sequences of two frog herpesviruses.</title>
        <authorList>
            <person name="Davison A.J."/>
            <person name="Cunningham C."/>
            <person name="Sauerbier W."/>
            <person name="McKinnell R.G."/>
        </authorList>
    </citation>
    <scope>NUCLEOTIDE SEQUENCE [LARGE SCALE GENOMIC DNA]</scope>
    <source>
        <strain evidence="1 2">McKinnell</strain>
    </source>
</reference>
<name>Q14VT5_9VIRU</name>
<keyword evidence="2" id="KW-1185">Reference proteome</keyword>
<sequence>MQAPAGTMGTCLSDDEALLIRAHWGHKGIHNHRRIDTCYADALCGVWIAAARTPQHCIGVAEPLLTLHELGEFETSTLAYMRAVYLTRSDRHKICFTPQWLLNAPHLMCVRDCAGLRQMGHALSAALLARNIATRHRQVGTLQTRSALFLAHQLYARELGVNDGVCLPPLPLINSFETYESEPRPSQPMYNLYIETFGSTPCVTIGARWAAELLNSLTWGPTHPRDNCKPGQSFEV</sequence>
<evidence type="ECO:0000313" key="1">
    <source>
        <dbReference type="EMBL" id="ABG25787.1"/>
    </source>
</evidence>